<accession>A0A9D2BHX0</accession>
<dbReference type="PANTHER" id="PTHR13939:SF0">
    <property type="entry name" value="NMN AMIDOHYDROLASE-LIKE PROTEIN YFAY"/>
    <property type="match status" value="1"/>
</dbReference>
<dbReference type="SMART" id="SM00852">
    <property type="entry name" value="MoCF_biosynth"/>
    <property type="match status" value="1"/>
</dbReference>
<dbReference type="NCBIfam" id="TIGR00199">
    <property type="entry name" value="PncC_domain"/>
    <property type="match status" value="1"/>
</dbReference>
<dbReference type="Pfam" id="PF02464">
    <property type="entry name" value="CinA"/>
    <property type="match status" value="1"/>
</dbReference>
<dbReference type="Proteomes" id="UP000886890">
    <property type="component" value="Unassembled WGS sequence"/>
</dbReference>
<dbReference type="InterPro" id="IPR036425">
    <property type="entry name" value="MoaB/Mog-like_dom_sf"/>
</dbReference>
<name>A0A9D2BHX0_9FIRM</name>
<dbReference type="Pfam" id="PF00994">
    <property type="entry name" value="MoCF_biosynth"/>
    <property type="match status" value="1"/>
</dbReference>
<dbReference type="HAMAP" id="MF_00226_B">
    <property type="entry name" value="CinA_B"/>
    <property type="match status" value="1"/>
</dbReference>
<dbReference type="PIRSF" id="PIRSF006728">
    <property type="entry name" value="CinA"/>
    <property type="match status" value="1"/>
</dbReference>
<dbReference type="InterPro" id="IPR008136">
    <property type="entry name" value="CinA_C"/>
</dbReference>
<dbReference type="InterPro" id="IPR050101">
    <property type="entry name" value="CinA"/>
</dbReference>
<dbReference type="NCBIfam" id="TIGR00200">
    <property type="entry name" value="cinA_nterm"/>
    <property type="match status" value="1"/>
</dbReference>
<dbReference type="SUPFAM" id="SSF53218">
    <property type="entry name" value="Molybdenum cofactor biosynthesis proteins"/>
    <property type="match status" value="1"/>
</dbReference>
<dbReference type="NCBIfam" id="NF001813">
    <property type="entry name" value="PRK00549.1"/>
    <property type="match status" value="1"/>
</dbReference>
<gene>
    <name evidence="1" type="primary">cinA</name>
    <name evidence="3" type="ORF">H9734_06520</name>
</gene>
<dbReference type="Gene3D" id="3.40.980.10">
    <property type="entry name" value="MoaB/Mog-like domain"/>
    <property type="match status" value="1"/>
</dbReference>
<evidence type="ECO:0000313" key="3">
    <source>
        <dbReference type="EMBL" id="HIX77230.1"/>
    </source>
</evidence>
<dbReference type="InterPro" id="IPR036653">
    <property type="entry name" value="CinA-like_C"/>
</dbReference>
<evidence type="ECO:0000259" key="2">
    <source>
        <dbReference type="SMART" id="SM00852"/>
    </source>
</evidence>
<evidence type="ECO:0000313" key="4">
    <source>
        <dbReference type="Proteomes" id="UP000886890"/>
    </source>
</evidence>
<dbReference type="Pfam" id="PF18146">
    <property type="entry name" value="CinA_KH"/>
    <property type="match status" value="1"/>
</dbReference>
<dbReference type="CDD" id="cd00885">
    <property type="entry name" value="cinA"/>
    <property type="match status" value="1"/>
</dbReference>
<comment type="caution">
    <text evidence="3">The sequence shown here is derived from an EMBL/GenBank/DDBJ whole genome shotgun (WGS) entry which is preliminary data.</text>
</comment>
<dbReference type="InterPro" id="IPR001453">
    <property type="entry name" value="MoaB/Mog_dom"/>
</dbReference>
<dbReference type="PANTHER" id="PTHR13939">
    <property type="entry name" value="NICOTINAMIDE-NUCLEOTIDE AMIDOHYDROLASE PNCC"/>
    <property type="match status" value="1"/>
</dbReference>
<reference evidence="3" key="2">
    <citation type="submission" date="2021-04" db="EMBL/GenBank/DDBJ databases">
        <authorList>
            <person name="Gilroy R."/>
        </authorList>
    </citation>
    <scope>NUCLEOTIDE SEQUENCE</scope>
    <source>
        <strain evidence="3">CHK183-1962</strain>
    </source>
</reference>
<organism evidence="3 4">
    <name type="scientific">Candidatus Fusicatenibacter merdavium</name>
    <dbReference type="NCBI Taxonomy" id="2838600"/>
    <lineage>
        <taxon>Bacteria</taxon>
        <taxon>Bacillati</taxon>
        <taxon>Bacillota</taxon>
        <taxon>Clostridia</taxon>
        <taxon>Lachnospirales</taxon>
        <taxon>Lachnospiraceae</taxon>
        <taxon>Fusicatenibacter</taxon>
    </lineage>
</organism>
<dbReference type="SUPFAM" id="SSF142433">
    <property type="entry name" value="CinA-like"/>
    <property type="match status" value="1"/>
</dbReference>
<sequence>MVAEIISIGTEILMGNITNTNAVYFARQCAALGIDCYYQDVVGDNEERMTQMIRTALDRSDLILLSGGLGPTEDDLTKEVVCKVMGEPLVEDPHTRALIQSYMESHLKSNPDSAITANNWKQALVPEHGIVLDNENGTAPGLIIEKDGKTAVLLPGPPIEMKPLFEERVIPYLRSKQEDILYSHMIKICGIGESAVETEILDLIDSQTNPTLATYAKTGEVHLRVTAKAENEEKALALMTPVEEELKKRFGDHIYTTDEEVTLEEAVVHLMKKRNLHLTTAESCTGGAVASRIVNVPGASEILEQGLVTYSNEAKQRYLGVSKETLEQYGAVSAQTAREMAEGGCRNTGTEACIAITGIAGPGGGTPEKPVGLVYMGCSVNGKTTVKEYQFRGNRTKIREQAVVKALTLLRYCILKQ</sequence>
<protein>
    <recommendedName>
        <fullName evidence="1">Putative competence-damage inducible protein</fullName>
    </recommendedName>
</protein>
<dbReference type="AlphaFoldDB" id="A0A9D2BHX0"/>
<proteinExistence type="inferred from homology"/>
<evidence type="ECO:0000256" key="1">
    <source>
        <dbReference type="HAMAP-Rule" id="MF_00226"/>
    </source>
</evidence>
<dbReference type="InterPro" id="IPR008135">
    <property type="entry name" value="Competence-induced_CinA"/>
</dbReference>
<dbReference type="InterPro" id="IPR041424">
    <property type="entry name" value="CinA_KH"/>
</dbReference>
<dbReference type="Gene3D" id="3.90.950.20">
    <property type="entry name" value="CinA-like"/>
    <property type="match status" value="1"/>
</dbReference>
<feature type="domain" description="MoaB/Mog" evidence="2">
    <location>
        <begin position="4"/>
        <end position="176"/>
    </location>
</feature>
<reference evidence="3" key="1">
    <citation type="journal article" date="2021" name="PeerJ">
        <title>Extensive microbial diversity within the chicken gut microbiome revealed by metagenomics and culture.</title>
        <authorList>
            <person name="Gilroy R."/>
            <person name="Ravi A."/>
            <person name="Getino M."/>
            <person name="Pursley I."/>
            <person name="Horton D.L."/>
            <person name="Alikhan N.F."/>
            <person name="Baker D."/>
            <person name="Gharbi K."/>
            <person name="Hall N."/>
            <person name="Watson M."/>
            <person name="Adriaenssens E.M."/>
            <person name="Foster-Nyarko E."/>
            <person name="Jarju S."/>
            <person name="Secka A."/>
            <person name="Antonio M."/>
            <person name="Oren A."/>
            <person name="Chaudhuri R.R."/>
            <person name="La Ragione R."/>
            <person name="Hildebrand F."/>
            <person name="Pallen M.J."/>
        </authorList>
    </citation>
    <scope>NUCLEOTIDE SEQUENCE</scope>
    <source>
        <strain evidence="3">CHK183-1962</strain>
    </source>
</reference>
<dbReference type="EMBL" id="DXEK01000108">
    <property type="protein sequence ID" value="HIX77230.1"/>
    <property type="molecule type" value="Genomic_DNA"/>
</dbReference>
<dbReference type="Gene3D" id="3.30.70.2860">
    <property type="match status" value="1"/>
</dbReference>
<comment type="similarity">
    <text evidence="1">Belongs to the CinA family.</text>
</comment>